<feature type="non-terminal residue" evidence="1">
    <location>
        <position position="130"/>
    </location>
</feature>
<dbReference type="OrthoDB" id="10544723at2759"/>
<reference evidence="1 2" key="1">
    <citation type="journal article" date="2019" name="Genome Biol. Evol.">
        <title>Insights into the evolution of the New World diploid cottons (Gossypium, subgenus Houzingenia) based on genome sequencing.</title>
        <authorList>
            <person name="Grover C.E."/>
            <person name="Arick M.A. 2nd"/>
            <person name="Thrash A."/>
            <person name="Conover J.L."/>
            <person name="Sanders W.S."/>
            <person name="Peterson D.G."/>
            <person name="Frelichowski J.E."/>
            <person name="Scheffler J.A."/>
            <person name="Scheffler B.E."/>
            <person name="Wendel J.F."/>
        </authorList>
    </citation>
    <scope>NUCLEOTIDE SEQUENCE [LARGE SCALE GENOMIC DNA]</scope>
    <source>
        <strain evidence="1">57</strain>
        <tissue evidence="1">Leaf</tissue>
    </source>
</reference>
<dbReference type="EMBL" id="JABFAB010000009">
    <property type="protein sequence ID" value="MBA0660435.1"/>
    <property type="molecule type" value="Genomic_DNA"/>
</dbReference>
<protein>
    <submittedName>
        <fullName evidence="1">Uncharacterized protein</fullName>
    </submittedName>
</protein>
<feature type="non-terminal residue" evidence="1">
    <location>
        <position position="1"/>
    </location>
</feature>
<organism evidence="1 2">
    <name type="scientific">Gossypium klotzschianum</name>
    <dbReference type="NCBI Taxonomy" id="34286"/>
    <lineage>
        <taxon>Eukaryota</taxon>
        <taxon>Viridiplantae</taxon>
        <taxon>Streptophyta</taxon>
        <taxon>Embryophyta</taxon>
        <taxon>Tracheophyta</taxon>
        <taxon>Spermatophyta</taxon>
        <taxon>Magnoliopsida</taxon>
        <taxon>eudicotyledons</taxon>
        <taxon>Gunneridae</taxon>
        <taxon>Pentapetalae</taxon>
        <taxon>rosids</taxon>
        <taxon>malvids</taxon>
        <taxon>Malvales</taxon>
        <taxon>Malvaceae</taxon>
        <taxon>Malvoideae</taxon>
        <taxon>Gossypium</taxon>
    </lineage>
</organism>
<name>A0A7J8VC98_9ROSI</name>
<comment type="caution">
    <text evidence="1">The sequence shown here is derived from an EMBL/GenBank/DDBJ whole genome shotgun (WGS) entry which is preliminary data.</text>
</comment>
<dbReference type="Proteomes" id="UP000593573">
    <property type="component" value="Unassembled WGS sequence"/>
</dbReference>
<accession>A0A7J8VC98</accession>
<proteinExistence type="predicted"/>
<sequence length="130" mass="14803">EHIFKDCRVAKEIWIELLVECVQHEYFSLPFKDWLRHNCNGKLSTTMGYVVCNNLMELTISGSLGIPRLMVNVLIKPPEDCHPFSTLIEECLAFIAKDHLMNLAQVIDVGLVLLEAPPEDLLPFLQHDAC</sequence>
<keyword evidence="2" id="KW-1185">Reference proteome</keyword>
<evidence type="ECO:0000313" key="2">
    <source>
        <dbReference type="Proteomes" id="UP000593573"/>
    </source>
</evidence>
<evidence type="ECO:0000313" key="1">
    <source>
        <dbReference type="EMBL" id="MBA0660435.1"/>
    </source>
</evidence>
<gene>
    <name evidence="1" type="ORF">Goklo_012452</name>
</gene>
<dbReference type="AlphaFoldDB" id="A0A7J8VC98"/>